<feature type="compositionally biased region" description="Low complexity" evidence="1">
    <location>
        <begin position="241"/>
        <end position="254"/>
    </location>
</feature>
<dbReference type="EnsemblPlants" id="LPERR11G16270.1">
    <property type="protein sequence ID" value="LPERR11G16270.1"/>
    <property type="gene ID" value="LPERR11G16270"/>
</dbReference>
<dbReference type="PANTHER" id="PTHR31325">
    <property type="entry name" value="OS01G0798800 PROTEIN-RELATED"/>
    <property type="match status" value="1"/>
</dbReference>
<dbReference type="Proteomes" id="UP000032180">
    <property type="component" value="Chromosome 11"/>
</dbReference>
<name>A0A0D9XU78_9ORYZ</name>
<reference evidence="3" key="2">
    <citation type="submission" date="2013-12" db="EMBL/GenBank/DDBJ databases">
        <authorList>
            <person name="Yu Y."/>
            <person name="Lee S."/>
            <person name="de Baynast K."/>
            <person name="Wissotski M."/>
            <person name="Liu L."/>
            <person name="Talag J."/>
            <person name="Goicoechea J."/>
            <person name="Angelova A."/>
            <person name="Jetty R."/>
            <person name="Kudrna D."/>
            <person name="Golser W."/>
            <person name="Rivera L."/>
            <person name="Zhang J."/>
            <person name="Wing R."/>
        </authorList>
    </citation>
    <scope>NUCLEOTIDE SEQUENCE</scope>
</reference>
<dbReference type="InterPro" id="IPR007658">
    <property type="entry name" value="DUF594"/>
</dbReference>
<proteinExistence type="predicted"/>
<evidence type="ECO:0000313" key="3">
    <source>
        <dbReference type="Proteomes" id="UP000032180"/>
    </source>
</evidence>
<dbReference type="Pfam" id="PF04578">
    <property type="entry name" value="DUF594"/>
    <property type="match status" value="1"/>
</dbReference>
<feature type="compositionally biased region" description="Polar residues" evidence="1">
    <location>
        <begin position="255"/>
        <end position="271"/>
    </location>
</feature>
<accession>A0A0D9XU78</accession>
<evidence type="ECO:0000256" key="1">
    <source>
        <dbReference type="SAM" id="MobiDB-lite"/>
    </source>
</evidence>
<evidence type="ECO:0000313" key="2">
    <source>
        <dbReference type="EnsemblPlants" id="LPERR11G16270.1"/>
    </source>
</evidence>
<reference evidence="2 3" key="1">
    <citation type="submission" date="2012-08" db="EMBL/GenBank/DDBJ databases">
        <title>Oryza genome evolution.</title>
        <authorList>
            <person name="Wing R.A."/>
        </authorList>
    </citation>
    <scope>NUCLEOTIDE SEQUENCE</scope>
</reference>
<dbReference type="Gramene" id="LPERR11G16270.1">
    <property type="protein sequence ID" value="LPERR11G16270.1"/>
    <property type="gene ID" value="LPERR11G16270"/>
</dbReference>
<dbReference type="AlphaFoldDB" id="A0A0D9XU78"/>
<reference evidence="2" key="3">
    <citation type="submission" date="2015-04" db="UniProtKB">
        <authorList>
            <consortium name="EnsemblPlants"/>
        </authorList>
    </citation>
    <scope>IDENTIFICATION</scope>
</reference>
<organism evidence="2 3">
    <name type="scientific">Leersia perrieri</name>
    <dbReference type="NCBI Taxonomy" id="77586"/>
    <lineage>
        <taxon>Eukaryota</taxon>
        <taxon>Viridiplantae</taxon>
        <taxon>Streptophyta</taxon>
        <taxon>Embryophyta</taxon>
        <taxon>Tracheophyta</taxon>
        <taxon>Spermatophyta</taxon>
        <taxon>Magnoliopsida</taxon>
        <taxon>Liliopsida</taxon>
        <taxon>Poales</taxon>
        <taxon>Poaceae</taxon>
        <taxon>BOP clade</taxon>
        <taxon>Oryzoideae</taxon>
        <taxon>Oryzeae</taxon>
        <taxon>Oryzinae</taxon>
        <taxon>Leersia</taxon>
    </lineage>
</organism>
<keyword evidence="3" id="KW-1185">Reference proteome</keyword>
<feature type="region of interest" description="Disordered" evidence="1">
    <location>
        <begin position="238"/>
        <end position="304"/>
    </location>
</feature>
<dbReference type="HOGENOM" id="CLU_008762_4_3_1"/>
<evidence type="ECO:0008006" key="4">
    <source>
        <dbReference type="Google" id="ProtNLM"/>
    </source>
</evidence>
<dbReference type="STRING" id="77586.A0A0D9XU78"/>
<protein>
    <recommendedName>
        <fullName evidence="4">DUF4220 domain-containing protein</fullName>
    </recommendedName>
</protein>
<sequence length="304" mass="33238">MGLEVYSLPRDFGVLLVNDPAEQYWSACLEVSRCSHVILVWHIATSLCEVKLAQDLKSSGILKSALSFLRKHSSRLRRYPVHETLGGSLRTNYVTANCMSRYCAYLLVSRPELLPGKIWVSKQTFQDTVQCAREILNGCGSLQKKYDRLITASQRAEIPGGHNIKLSGNILQQGAMLGYMLINDEDQESRWEILAKVWARLLVHIAPSSNAEAHAKHLDSGALFTHCGIEKSELWQEDAVPGSNASPGSPGPSGRQNSPVAATHVQQQVTSDIPAATQPDARVGDLDDDEGIPEIVVTSPTPGT</sequence>